<evidence type="ECO:0000313" key="5">
    <source>
        <dbReference type="EMBL" id="OGN12465.1"/>
    </source>
</evidence>
<dbReference type="GO" id="GO:0017148">
    <property type="term" value="P:negative regulation of translation"/>
    <property type="evidence" value="ECO:0007669"/>
    <property type="project" value="TreeGrafter"/>
</dbReference>
<dbReference type="SUPFAM" id="SSF52161">
    <property type="entry name" value="Ribosomal protein L13"/>
    <property type="match status" value="1"/>
</dbReference>
<dbReference type="PIRSF" id="PIRSF002181">
    <property type="entry name" value="Ribosomal_L13"/>
    <property type="match status" value="1"/>
</dbReference>
<keyword evidence="2 5" id="KW-0689">Ribosomal protein</keyword>
<sequence length="111" mass="12943">MMKIDAANQIFGRLASQVALILRGKTKADFDPAKIPKEKVLVFNIGKLRFSGKKMSQKKYYRYSGYPGGLTTRFLEKEWDKNPSRIFKKTVYDMLPKNRLRDRIIINLTVK</sequence>
<dbReference type="PANTHER" id="PTHR11545">
    <property type="entry name" value="RIBOSOMAL PROTEIN L13"/>
    <property type="match status" value="1"/>
</dbReference>
<comment type="similarity">
    <text evidence="1">Belongs to the universal ribosomal protein uL13 family.</text>
</comment>
<proteinExistence type="inferred from homology"/>
<dbReference type="GO" id="GO:0006412">
    <property type="term" value="P:translation"/>
    <property type="evidence" value="ECO:0007669"/>
    <property type="project" value="InterPro"/>
</dbReference>
<evidence type="ECO:0000256" key="1">
    <source>
        <dbReference type="ARBA" id="ARBA00006227"/>
    </source>
</evidence>
<organism evidence="5 6">
    <name type="scientific">Candidatus Yanofskybacteria bacterium RIFCSPHIGHO2_02_FULL_43_15c</name>
    <dbReference type="NCBI Taxonomy" id="1802679"/>
    <lineage>
        <taxon>Bacteria</taxon>
        <taxon>Candidatus Yanofskyibacteriota</taxon>
    </lineage>
</organism>
<dbReference type="GO" id="GO:1990904">
    <property type="term" value="C:ribonucleoprotein complex"/>
    <property type="evidence" value="ECO:0007669"/>
    <property type="project" value="UniProtKB-KW"/>
</dbReference>
<reference evidence="5 6" key="1">
    <citation type="journal article" date="2016" name="Nat. Commun.">
        <title>Thousands of microbial genomes shed light on interconnected biogeochemical processes in an aquifer system.</title>
        <authorList>
            <person name="Anantharaman K."/>
            <person name="Brown C.T."/>
            <person name="Hug L.A."/>
            <person name="Sharon I."/>
            <person name="Castelle C.J."/>
            <person name="Probst A.J."/>
            <person name="Thomas B.C."/>
            <person name="Singh A."/>
            <person name="Wilkins M.J."/>
            <person name="Karaoz U."/>
            <person name="Brodie E.L."/>
            <person name="Williams K.H."/>
            <person name="Hubbard S.S."/>
            <person name="Banfield J.F."/>
        </authorList>
    </citation>
    <scope>NUCLEOTIDE SEQUENCE [LARGE SCALE GENOMIC DNA]</scope>
</reference>
<evidence type="ECO:0000256" key="4">
    <source>
        <dbReference type="ARBA" id="ARBA00035499"/>
    </source>
</evidence>
<protein>
    <recommendedName>
        <fullName evidence="4">50S ribosomal protein L13</fullName>
    </recommendedName>
</protein>
<name>A0A1F8FH49_9BACT</name>
<dbReference type="AlphaFoldDB" id="A0A1F8FH49"/>
<dbReference type="Proteomes" id="UP000178197">
    <property type="component" value="Unassembled WGS sequence"/>
</dbReference>
<dbReference type="GO" id="GO:0003735">
    <property type="term" value="F:structural constituent of ribosome"/>
    <property type="evidence" value="ECO:0007669"/>
    <property type="project" value="InterPro"/>
</dbReference>
<dbReference type="Gene3D" id="3.90.1180.10">
    <property type="entry name" value="Ribosomal protein L13"/>
    <property type="match status" value="1"/>
</dbReference>
<accession>A0A1F8FH49</accession>
<dbReference type="InterPro" id="IPR005823">
    <property type="entry name" value="Ribosomal_uL13_bac-type"/>
</dbReference>
<comment type="caution">
    <text evidence="5">The sequence shown here is derived from an EMBL/GenBank/DDBJ whole genome shotgun (WGS) entry which is preliminary data.</text>
</comment>
<dbReference type="PANTHER" id="PTHR11545:SF2">
    <property type="entry name" value="LARGE RIBOSOMAL SUBUNIT PROTEIN UL13M"/>
    <property type="match status" value="1"/>
</dbReference>
<dbReference type="NCBIfam" id="TIGR01066">
    <property type="entry name" value="rplM_bact"/>
    <property type="match status" value="1"/>
</dbReference>
<gene>
    <name evidence="5" type="ORF">A3C71_01690</name>
</gene>
<evidence type="ECO:0000256" key="2">
    <source>
        <dbReference type="ARBA" id="ARBA00022980"/>
    </source>
</evidence>
<keyword evidence="3" id="KW-0687">Ribonucleoprotein</keyword>
<dbReference type="EMBL" id="MGJT01000017">
    <property type="protein sequence ID" value="OGN12465.1"/>
    <property type="molecule type" value="Genomic_DNA"/>
</dbReference>
<dbReference type="InterPro" id="IPR005822">
    <property type="entry name" value="Ribosomal_uL13"/>
</dbReference>
<dbReference type="Pfam" id="PF00572">
    <property type="entry name" value="Ribosomal_L13"/>
    <property type="match status" value="1"/>
</dbReference>
<dbReference type="GO" id="GO:0005840">
    <property type="term" value="C:ribosome"/>
    <property type="evidence" value="ECO:0007669"/>
    <property type="project" value="UniProtKB-KW"/>
</dbReference>
<evidence type="ECO:0000256" key="3">
    <source>
        <dbReference type="ARBA" id="ARBA00023274"/>
    </source>
</evidence>
<dbReference type="InterPro" id="IPR036899">
    <property type="entry name" value="Ribosomal_uL13_sf"/>
</dbReference>
<evidence type="ECO:0000313" key="6">
    <source>
        <dbReference type="Proteomes" id="UP000178197"/>
    </source>
</evidence>
<dbReference type="CDD" id="cd00392">
    <property type="entry name" value="Ribosomal_L13"/>
    <property type="match status" value="1"/>
</dbReference>
<dbReference type="GO" id="GO:0003729">
    <property type="term" value="F:mRNA binding"/>
    <property type="evidence" value="ECO:0007669"/>
    <property type="project" value="TreeGrafter"/>
</dbReference>